<sequence>MTAPAILLHESLNDPLAELWFAEPAGFTALPLDALLPAPDSAAVDGLRAATAPLLDSAPDDLARQQFMAHIATGQRMLAALRDVGMVHCAIGLHRDDVEGADVGGRLLLLSFFTISWCESNVAPRGVTAARAVTSAEGHTDVEFLELPCGPAALSERMVRPSDAADLAPQSLLQIHAHLPHPDCRRLAVLTLSTTAVARRSEYRVILRQIAETVRFEPPAEIGPAARKEVARRPPHG</sequence>
<dbReference type="EMBL" id="JAVTLL010000005">
    <property type="protein sequence ID" value="MDT7840991.1"/>
    <property type="molecule type" value="Genomic_DNA"/>
</dbReference>
<reference evidence="2" key="1">
    <citation type="submission" date="2023-07" db="EMBL/GenBank/DDBJ databases">
        <title>Draft genome sequence of the endophytic actinobacterium Streptomyces justiciae WPN32, a potential antibiotic producer.</title>
        <authorList>
            <person name="Yasawong M."/>
            <person name="Pana W."/>
            <person name="Ganta P."/>
            <person name="Santapan N."/>
            <person name="Songngamsuk T."/>
            <person name="Phatcharaharikarn M."/>
            <person name="Kerdtoob S."/>
            <person name="Nantapong N."/>
        </authorList>
    </citation>
    <scope>NUCLEOTIDE SEQUENCE [LARGE SCALE GENOMIC DNA]</scope>
    <source>
        <strain evidence="2">WPN32</strain>
    </source>
</reference>
<proteinExistence type="predicted"/>
<organism evidence="1 2">
    <name type="scientific">Streptomyces justiciae</name>
    <dbReference type="NCBI Taxonomy" id="2780140"/>
    <lineage>
        <taxon>Bacteria</taxon>
        <taxon>Bacillati</taxon>
        <taxon>Actinomycetota</taxon>
        <taxon>Actinomycetes</taxon>
        <taxon>Kitasatosporales</taxon>
        <taxon>Streptomycetaceae</taxon>
        <taxon>Streptomyces</taxon>
    </lineage>
</organism>
<accession>A0ABU3LP23</accession>
<dbReference type="RefSeq" id="WP_314199798.1">
    <property type="nucleotide sequence ID" value="NZ_JAVTLL010000005.1"/>
</dbReference>
<comment type="caution">
    <text evidence="1">The sequence shown here is derived from an EMBL/GenBank/DDBJ whole genome shotgun (WGS) entry which is preliminary data.</text>
</comment>
<name>A0ABU3LP23_9ACTN</name>
<evidence type="ECO:0000313" key="1">
    <source>
        <dbReference type="EMBL" id="MDT7840991.1"/>
    </source>
</evidence>
<keyword evidence="2" id="KW-1185">Reference proteome</keyword>
<protein>
    <submittedName>
        <fullName evidence="1">Uncharacterized protein</fullName>
    </submittedName>
</protein>
<gene>
    <name evidence="1" type="ORF">RQC66_09615</name>
</gene>
<evidence type="ECO:0000313" key="2">
    <source>
        <dbReference type="Proteomes" id="UP001257948"/>
    </source>
</evidence>
<dbReference type="Proteomes" id="UP001257948">
    <property type="component" value="Unassembled WGS sequence"/>
</dbReference>